<dbReference type="AlphaFoldDB" id="A0A1E7W6C1"/>
<accession>A0A1E7W6C1</accession>
<comment type="caution">
    <text evidence="1">The sequence shown here is derived from an EMBL/GenBank/DDBJ whole genome shotgun (WGS) entry which is preliminary data.</text>
</comment>
<dbReference type="Proteomes" id="UP000175989">
    <property type="component" value="Unassembled WGS sequence"/>
</dbReference>
<evidence type="ECO:0000313" key="1">
    <source>
        <dbReference type="EMBL" id="OEZ91488.1"/>
    </source>
</evidence>
<keyword evidence="2" id="KW-1185">Reference proteome</keyword>
<protein>
    <submittedName>
        <fullName evidence="1">Uncharacterized protein</fullName>
    </submittedName>
</protein>
<name>A0A1E7W6C1_9BURK</name>
<evidence type="ECO:0000313" key="2">
    <source>
        <dbReference type="Proteomes" id="UP000175989"/>
    </source>
</evidence>
<dbReference type="EMBL" id="LROM01000152">
    <property type="protein sequence ID" value="OEZ91488.1"/>
    <property type="molecule type" value="Genomic_DNA"/>
</dbReference>
<organism evidence="1 2">
    <name type="scientific">Duganella phyllosphaerae</name>
    <dbReference type="NCBI Taxonomy" id="762836"/>
    <lineage>
        <taxon>Bacteria</taxon>
        <taxon>Pseudomonadati</taxon>
        <taxon>Pseudomonadota</taxon>
        <taxon>Betaproteobacteria</taxon>
        <taxon>Burkholderiales</taxon>
        <taxon>Oxalobacteraceae</taxon>
        <taxon>Telluria group</taxon>
        <taxon>Duganella</taxon>
    </lineage>
</organism>
<reference evidence="2" key="1">
    <citation type="journal article" date="2016" name="Front. Microbiol.">
        <title>Molecular Keys to the Janthinobacterium and Duganella spp. Interaction with the Plant Pathogen Fusarium graminearum.</title>
        <authorList>
            <person name="Haack F.S."/>
            <person name="Poehlein A."/>
            <person name="Kroger C."/>
            <person name="Voigt C.A."/>
            <person name="Piepenbring M."/>
            <person name="Bode H.B."/>
            <person name="Daniel R."/>
            <person name="Schafer W."/>
            <person name="Streit W.R."/>
        </authorList>
    </citation>
    <scope>NUCLEOTIDE SEQUENCE [LARGE SCALE GENOMIC DNA]</scope>
    <source>
        <strain evidence="2">T54</strain>
    </source>
</reference>
<sequence>MNRALELTVRGRTPDHVHNLPDAINLRLGYLSREIGSIDVESNEAQILVRWRLHGANQENMSFEISDCTLDRGDLQCAIIAKRGECCQFFVRNSIKGGNRLKREHSVIYRYRSASTWSEQPHNFLKPFQHSLYAVLAMSCLYNGQGKFFALLNPCLPRCYPNCADQGSDGSDRTDPRSDCGQQGGVLRTMKSKQHGAKLVDQDVEHQAAHHQPPFVCPVHRRSKLPKRNLNTFRRSAFTLAAGLDKPHGHAVDRVMLGANEACAGRAAS</sequence>
<proteinExistence type="predicted"/>
<gene>
    <name evidence="1" type="ORF">DUPY_51000</name>
</gene>